<comment type="caution">
    <text evidence="1">The sequence shown here is derived from an EMBL/GenBank/DDBJ whole genome shotgun (WGS) entry which is preliminary data.</text>
</comment>
<proteinExistence type="predicted"/>
<evidence type="ECO:0000313" key="1">
    <source>
        <dbReference type="EMBL" id="RGX79005.1"/>
    </source>
</evidence>
<dbReference type="AlphaFoldDB" id="A0A413H5Y7"/>
<organism evidence="1 2">
    <name type="scientific">Bacteroides stercorirosoris</name>
    <dbReference type="NCBI Taxonomy" id="871324"/>
    <lineage>
        <taxon>Bacteria</taxon>
        <taxon>Pseudomonadati</taxon>
        <taxon>Bacteroidota</taxon>
        <taxon>Bacteroidia</taxon>
        <taxon>Bacteroidales</taxon>
        <taxon>Bacteroidaceae</taxon>
        <taxon>Bacteroides</taxon>
    </lineage>
</organism>
<evidence type="ECO:0000313" key="2">
    <source>
        <dbReference type="Proteomes" id="UP000286075"/>
    </source>
</evidence>
<reference evidence="1 2" key="1">
    <citation type="submission" date="2018-08" db="EMBL/GenBank/DDBJ databases">
        <title>A genome reference for cultivated species of the human gut microbiota.</title>
        <authorList>
            <person name="Zou Y."/>
            <person name="Xue W."/>
            <person name="Luo G."/>
        </authorList>
    </citation>
    <scope>NUCLEOTIDE SEQUENCE [LARGE SCALE GENOMIC DNA]</scope>
    <source>
        <strain evidence="1 2">OF03-9BH</strain>
    </source>
</reference>
<dbReference type="GeneID" id="92714348"/>
<sequence length="62" mass="6798">MNRSSQTVAVRVWSQPYSVDEVTTIEGKTFRLVNLPFYLVGGLGEVLKKTSAPVKGNARDSV</sequence>
<name>A0A413H5Y7_9BACE</name>
<dbReference type="OrthoDB" id="9801840at2"/>
<protein>
    <submittedName>
        <fullName evidence="1">Uncharacterized protein</fullName>
    </submittedName>
</protein>
<dbReference type="RefSeq" id="WP_025833557.1">
    <property type="nucleotide sequence ID" value="NZ_CABMFG010000012.1"/>
</dbReference>
<accession>A0A413H5Y7</accession>
<dbReference type="EMBL" id="QSCF01000012">
    <property type="protein sequence ID" value="RGX79005.1"/>
    <property type="molecule type" value="Genomic_DNA"/>
</dbReference>
<gene>
    <name evidence="1" type="ORF">DXA68_09605</name>
</gene>
<dbReference type="Proteomes" id="UP000286075">
    <property type="component" value="Unassembled WGS sequence"/>
</dbReference>